<gene>
    <name evidence="2" type="ORF">METZ01_LOCUS187426</name>
</gene>
<reference evidence="2" key="1">
    <citation type="submission" date="2018-05" db="EMBL/GenBank/DDBJ databases">
        <authorList>
            <person name="Lanie J.A."/>
            <person name="Ng W.-L."/>
            <person name="Kazmierczak K.M."/>
            <person name="Andrzejewski T.M."/>
            <person name="Davidsen T.M."/>
            <person name="Wayne K.J."/>
            <person name="Tettelin H."/>
            <person name="Glass J.I."/>
            <person name="Rusch D."/>
            <person name="Podicherti R."/>
            <person name="Tsui H.-C.T."/>
            <person name="Winkler M.E."/>
        </authorList>
    </citation>
    <scope>NUCLEOTIDE SEQUENCE</scope>
</reference>
<feature type="compositionally biased region" description="Polar residues" evidence="1">
    <location>
        <begin position="1"/>
        <end position="10"/>
    </location>
</feature>
<accession>A0A382D963</accession>
<evidence type="ECO:0008006" key="3">
    <source>
        <dbReference type="Google" id="ProtNLM"/>
    </source>
</evidence>
<sequence>MKSISLNNKKNVLGMMPHPERMVRT</sequence>
<feature type="region of interest" description="Disordered" evidence="1">
    <location>
        <begin position="1"/>
        <end position="25"/>
    </location>
</feature>
<feature type="non-terminal residue" evidence="2">
    <location>
        <position position="25"/>
    </location>
</feature>
<name>A0A382D963_9ZZZZ</name>
<proteinExistence type="predicted"/>
<dbReference type="EMBL" id="UINC01038089">
    <property type="protein sequence ID" value="SVB34572.1"/>
    <property type="molecule type" value="Genomic_DNA"/>
</dbReference>
<evidence type="ECO:0000256" key="1">
    <source>
        <dbReference type="SAM" id="MobiDB-lite"/>
    </source>
</evidence>
<dbReference type="InterPro" id="IPR029062">
    <property type="entry name" value="Class_I_gatase-like"/>
</dbReference>
<organism evidence="2">
    <name type="scientific">marine metagenome</name>
    <dbReference type="NCBI Taxonomy" id="408172"/>
    <lineage>
        <taxon>unclassified sequences</taxon>
        <taxon>metagenomes</taxon>
        <taxon>ecological metagenomes</taxon>
    </lineage>
</organism>
<protein>
    <recommendedName>
        <fullName evidence="3">Phosphoribosylformylglycinamidine synthase I</fullName>
    </recommendedName>
</protein>
<evidence type="ECO:0000313" key="2">
    <source>
        <dbReference type="EMBL" id="SVB34572.1"/>
    </source>
</evidence>
<dbReference type="AlphaFoldDB" id="A0A382D963"/>
<dbReference type="SUPFAM" id="SSF52317">
    <property type="entry name" value="Class I glutamine amidotransferase-like"/>
    <property type="match status" value="1"/>
</dbReference>